<proteinExistence type="inferred from homology"/>
<dbReference type="SUPFAM" id="SSF47113">
    <property type="entry name" value="Histone-fold"/>
    <property type="match status" value="1"/>
</dbReference>
<dbReference type="STRING" id="4432.A0A1U8BD65"/>
<dbReference type="PANTHER" id="PTHR10252">
    <property type="entry name" value="HISTONE-LIKE TRANSCRIPTION FACTOR CCAAT-RELATED"/>
    <property type="match status" value="1"/>
</dbReference>
<reference evidence="11" key="1">
    <citation type="submission" date="2025-08" db="UniProtKB">
        <authorList>
            <consortium name="RefSeq"/>
        </authorList>
    </citation>
    <scope>IDENTIFICATION</scope>
</reference>
<comment type="similarity">
    <text evidence="7">Belongs to the NFYC/HAP5 subunit family.</text>
</comment>
<dbReference type="InterPro" id="IPR009072">
    <property type="entry name" value="Histone-fold"/>
</dbReference>
<evidence type="ECO:0000256" key="4">
    <source>
        <dbReference type="ARBA" id="ARBA00023163"/>
    </source>
</evidence>
<keyword evidence="5" id="KW-0539">Nucleus</keyword>
<evidence type="ECO:0000256" key="3">
    <source>
        <dbReference type="ARBA" id="ARBA00023125"/>
    </source>
</evidence>
<evidence type="ECO:0000256" key="7">
    <source>
        <dbReference type="ARBA" id="ARBA00038129"/>
    </source>
</evidence>
<dbReference type="InParanoid" id="A0A1U8BD65"/>
<keyword evidence="3" id="KW-0238">DNA-binding</keyword>
<dbReference type="CDD" id="cd22908">
    <property type="entry name" value="HFD_NFYC-like"/>
    <property type="match status" value="1"/>
</dbReference>
<dbReference type="GeneID" id="104613352"/>
<dbReference type="RefSeq" id="XP_010279434.1">
    <property type="nucleotide sequence ID" value="XM_010281132.1"/>
</dbReference>
<keyword evidence="10" id="KW-1185">Reference proteome</keyword>
<dbReference type="GO" id="GO:0000976">
    <property type="term" value="F:transcription cis-regulatory region binding"/>
    <property type="evidence" value="ECO:0000318"/>
    <property type="project" value="GO_Central"/>
</dbReference>
<dbReference type="GO" id="GO:0006355">
    <property type="term" value="P:regulation of DNA-templated transcription"/>
    <property type="evidence" value="ECO:0000318"/>
    <property type="project" value="GO_Central"/>
</dbReference>
<dbReference type="OMA" id="ANEMFIM"/>
<dbReference type="InterPro" id="IPR003958">
    <property type="entry name" value="CBFA_NFYB_domain"/>
</dbReference>
<evidence type="ECO:0000256" key="6">
    <source>
        <dbReference type="ARBA" id="ARBA00025911"/>
    </source>
</evidence>
<comment type="function">
    <text evidence="8">Stimulates the transcription of various genes by recognizing and binding to a CCAAT motif in promoters.</text>
</comment>
<dbReference type="GO" id="GO:0046982">
    <property type="term" value="F:protein heterodimerization activity"/>
    <property type="evidence" value="ECO:0007669"/>
    <property type="project" value="InterPro"/>
</dbReference>
<comment type="subcellular location">
    <subcellularLocation>
        <location evidence="1">Nucleus</location>
    </subcellularLocation>
</comment>
<dbReference type="Gene3D" id="1.10.20.10">
    <property type="entry name" value="Histone, subunit A"/>
    <property type="match status" value="1"/>
</dbReference>
<accession>A0A1U8BD65</accession>
<evidence type="ECO:0000259" key="9">
    <source>
        <dbReference type="Pfam" id="PF00808"/>
    </source>
</evidence>
<gene>
    <name evidence="11" type="primary">LOC104613352</name>
</gene>
<dbReference type="FunFam" id="1.10.20.10:FF:000062">
    <property type="entry name" value="Nuclear transcription factor Y subunit C"/>
    <property type="match status" value="1"/>
</dbReference>
<keyword evidence="2" id="KW-0805">Transcription regulation</keyword>
<comment type="subunit">
    <text evidence="6">Heterotrimeric transcription factor composed of three components, NF-YA, NF-YB and NF-YC. NF-YB and NF-YC must interact and dimerize for NF-YA association and DNA binding.</text>
</comment>
<sequence>MEFNNQSLQFNAAPTASPFMPLQHNFMQMQVPPRLLPQIKQHQLPLARIKRVMKADEDVKMISADTPVLFAKACELFILELTLRSWFRAEDGKRRVLQRSDIAHAVTHSEVLDFLLDIVPTEEAEAKLIE</sequence>
<dbReference type="AlphaFoldDB" id="A0A1U8BD65"/>
<name>A0A1U8BD65_NELNU</name>
<evidence type="ECO:0000256" key="5">
    <source>
        <dbReference type="ARBA" id="ARBA00023242"/>
    </source>
</evidence>
<evidence type="ECO:0000256" key="8">
    <source>
        <dbReference type="ARBA" id="ARBA00059992"/>
    </source>
</evidence>
<dbReference type="PANTHER" id="PTHR10252:SF124">
    <property type="entry name" value="NUCLEAR TRANSCRIPTION FACTOR Y SUBUNIT C-10"/>
    <property type="match status" value="1"/>
</dbReference>
<dbReference type="GO" id="GO:0005634">
    <property type="term" value="C:nucleus"/>
    <property type="evidence" value="ECO:0000318"/>
    <property type="project" value="GO_Central"/>
</dbReference>
<dbReference type="eggNOG" id="KOG1657">
    <property type="taxonomic scope" value="Eukaryota"/>
</dbReference>
<dbReference type="Pfam" id="PF00808">
    <property type="entry name" value="CBFD_NFYB_HMF"/>
    <property type="match status" value="1"/>
</dbReference>
<dbReference type="OrthoDB" id="1272441at2759"/>
<evidence type="ECO:0000256" key="2">
    <source>
        <dbReference type="ARBA" id="ARBA00023015"/>
    </source>
</evidence>
<dbReference type="Proteomes" id="UP000189703">
    <property type="component" value="Unplaced"/>
</dbReference>
<keyword evidence="4" id="KW-0804">Transcription</keyword>
<evidence type="ECO:0000313" key="10">
    <source>
        <dbReference type="Proteomes" id="UP000189703"/>
    </source>
</evidence>
<evidence type="ECO:0000256" key="1">
    <source>
        <dbReference type="ARBA" id="ARBA00004123"/>
    </source>
</evidence>
<dbReference type="KEGG" id="nnu:104613352"/>
<evidence type="ECO:0000313" key="11">
    <source>
        <dbReference type="RefSeq" id="XP_010279434.1"/>
    </source>
</evidence>
<dbReference type="InterPro" id="IPR050568">
    <property type="entry name" value="Transcr_DNA_Rep_Reg"/>
</dbReference>
<protein>
    <submittedName>
        <fullName evidence="11">Nuclear transcription factor Y subunit C-2-like</fullName>
    </submittedName>
</protein>
<organism evidence="10 11">
    <name type="scientific">Nelumbo nucifera</name>
    <name type="common">Sacred lotus</name>
    <dbReference type="NCBI Taxonomy" id="4432"/>
    <lineage>
        <taxon>Eukaryota</taxon>
        <taxon>Viridiplantae</taxon>
        <taxon>Streptophyta</taxon>
        <taxon>Embryophyta</taxon>
        <taxon>Tracheophyta</taxon>
        <taxon>Spermatophyta</taxon>
        <taxon>Magnoliopsida</taxon>
        <taxon>Proteales</taxon>
        <taxon>Nelumbonaceae</taxon>
        <taxon>Nelumbo</taxon>
    </lineage>
</organism>
<feature type="domain" description="Transcription factor CBF/NF-Y/archaeal histone" evidence="9">
    <location>
        <begin position="43"/>
        <end position="106"/>
    </location>
</feature>